<proteinExistence type="predicted"/>
<dbReference type="Proteomes" id="UP001417504">
    <property type="component" value="Unassembled WGS sequence"/>
</dbReference>
<gene>
    <name evidence="1" type="ORF">Sjap_018178</name>
</gene>
<keyword evidence="2" id="KW-1185">Reference proteome</keyword>
<reference evidence="1 2" key="1">
    <citation type="submission" date="2024-01" db="EMBL/GenBank/DDBJ databases">
        <title>Genome assemblies of Stephania.</title>
        <authorList>
            <person name="Yang L."/>
        </authorList>
    </citation>
    <scope>NUCLEOTIDE SEQUENCE [LARGE SCALE GENOMIC DNA]</scope>
    <source>
        <strain evidence="1">QJT</strain>
        <tissue evidence="1">Leaf</tissue>
    </source>
</reference>
<sequence length="84" mass="9923">MENLFKDRNLSFRSTETLTSNMNDTPNRMFEEEFPILLSSDEKETWNDVTLKSVATEEHVMNEHFSIDGLAPCIYEYWSDHEKS</sequence>
<evidence type="ECO:0000313" key="2">
    <source>
        <dbReference type="Proteomes" id="UP001417504"/>
    </source>
</evidence>
<dbReference type="AlphaFoldDB" id="A0AAP0I7Q2"/>
<evidence type="ECO:0000313" key="1">
    <source>
        <dbReference type="EMBL" id="KAK9110118.1"/>
    </source>
</evidence>
<protein>
    <submittedName>
        <fullName evidence="1">Uncharacterized protein</fullName>
    </submittedName>
</protein>
<name>A0AAP0I7Q2_9MAGN</name>
<comment type="caution">
    <text evidence="1">The sequence shown here is derived from an EMBL/GenBank/DDBJ whole genome shotgun (WGS) entry which is preliminary data.</text>
</comment>
<dbReference type="EMBL" id="JBBNAE010000007">
    <property type="protein sequence ID" value="KAK9110118.1"/>
    <property type="molecule type" value="Genomic_DNA"/>
</dbReference>
<accession>A0AAP0I7Q2</accession>
<organism evidence="1 2">
    <name type="scientific">Stephania japonica</name>
    <dbReference type="NCBI Taxonomy" id="461633"/>
    <lineage>
        <taxon>Eukaryota</taxon>
        <taxon>Viridiplantae</taxon>
        <taxon>Streptophyta</taxon>
        <taxon>Embryophyta</taxon>
        <taxon>Tracheophyta</taxon>
        <taxon>Spermatophyta</taxon>
        <taxon>Magnoliopsida</taxon>
        <taxon>Ranunculales</taxon>
        <taxon>Menispermaceae</taxon>
        <taxon>Menispermoideae</taxon>
        <taxon>Cissampelideae</taxon>
        <taxon>Stephania</taxon>
    </lineage>
</organism>